<keyword evidence="17" id="KW-1185">Reference proteome</keyword>
<evidence type="ECO:0000256" key="9">
    <source>
        <dbReference type="ARBA" id="ARBA00023065"/>
    </source>
</evidence>
<feature type="transmembrane region" description="Helical" evidence="14">
    <location>
        <begin position="84"/>
        <end position="106"/>
    </location>
</feature>
<keyword evidence="4" id="KW-1003">Cell membrane</keyword>
<protein>
    <recommendedName>
        <fullName evidence="2">Voltage-gated hydrogen channel 1</fullName>
    </recommendedName>
    <alternativeName>
        <fullName evidence="12">Hydrogen voltage-gated channel 1</fullName>
    </alternativeName>
</protein>
<evidence type="ECO:0000256" key="3">
    <source>
        <dbReference type="ARBA" id="ARBA00022448"/>
    </source>
</evidence>
<keyword evidence="5 14" id="KW-0812">Transmembrane</keyword>
<evidence type="ECO:0000256" key="5">
    <source>
        <dbReference type="ARBA" id="ARBA00022692"/>
    </source>
</evidence>
<evidence type="ECO:0000256" key="7">
    <source>
        <dbReference type="ARBA" id="ARBA00022989"/>
    </source>
</evidence>
<feature type="region of interest" description="Disordered" evidence="13">
    <location>
        <begin position="409"/>
        <end position="485"/>
    </location>
</feature>
<organism evidence="16 17">
    <name type="scientific">Durusdinium trenchii</name>
    <dbReference type="NCBI Taxonomy" id="1381693"/>
    <lineage>
        <taxon>Eukaryota</taxon>
        <taxon>Sar</taxon>
        <taxon>Alveolata</taxon>
        <taxon>Dinophyceae</taxon>
        <taxon>Suessiales</taxon>
        <taxon>Symbiodiniaceae</taxon>
        <taxon>Durusdinium</taxon>
    </lineage>
</organism>
<evidence type="ECO:0000256" key="12">
    <source>
        <dbReference type="ARBA" id="ARBA00031989"/>
    </source>
</evidence>
<feature type="transmembrane region" description="Helical" evidence="14">
    <location>
        <begin position="198"/>
        <end position="220"/>
    </location>
</feature>
<evidence type="ECO:0000256" key="6">
    <source>
        <dbReference type="ARBA" id="ARBA00022882"/>
    </source>
</evidence>
<comment type="subcellular location">
    <subcellularLocation>
        <location evidence="1">Cell membrane</location>
        <topology evidence="1">Multi-pass membrane protein</topology>
    </subcellularLocation>
</comment>
<dbReference type="PANTHER" id="PTHR46480">
    <property type="entry name" value="F20B24.22"/>
    <property type="match status" value="1"/>
</dbReference>
<evidence type="ECO:0000256" key="2">
    <source>
        <dbReference type="ARBA" id="ARBA00015897"/>
    </source>
</evidence>
<evidence type="ECO:0000259" key="15">
    <source>
        <dbReference type="Pfam" id="PF00520"/>
    </source>
</evidence>
<keyword evidence="10 14" id="KW-0472">Membrane</keyword>
<dbReference type="InterPro" id="IPR005821">
    <property type="entry name" value="Ion_trans_dom"/>
</dbReference>
<keyword evidence="9" id="KW-0406">Ion transport</keyword>
<keyword evidence="11" id="KW-0407">Ion channel</keyword>
<evidence type="ECO:0000256" key="13">
    <source>
        <dbReference type="SAM" id="MobiDB-lite"/>
    </source>
</evidence>
<keyword evidence="7 14" id="KW-1133">Transmembrane helix</keyword>
<evidence type="ECO:0000256" key="11">
    <source>
        <dbReference type="ARBA" id="ARBA00023303"/>
    </source>
</evidence>
<keyword evidence="8" id="KW-0175">Coiled coil</keyword>
<evidence type="ECO:0000256" key="4">
    <source>
        <dbReference type="ARBA" id="ARBA00022475"/>
    </source>
</evidence>
<dbReference type="Pfam" id="PF00520">
    <property type="entry name" value="Ion_trans"/>
    <property type="match status" value="1"/>
</dbReference>
<dbReference type="EMBL" id="CAXAMN010022873">
    <property type="protein sequence ID" value="CAK9073387.1"/>
    <property type="molecule type" value="Genomic_DNA"/>
</dbReference>
<evidence type="ECO:0000256" key="10">
    <source>
        <dbReference type="ARBA" id="ARBA00023136"/>
    </source>
</evidence>
<comment type="caution">
    <text evidence="16">The sequence shown here is derived from an EMBL/GenBank/DDBJ whole genome shotgun (WGS) entry which is preliminary data.</text>
</comment>
<evidence type="ECO:0000313" key="16">
    <source>
        <dbReference type="EMBL" id="CAK9073387.1"/>
    </source>
</evidence>
<feature type="transmembrane region" description="Helical" evidence="14">
    <location>
        <begin position="168"/>
        <end position="191"/>
    </location>
</feature>
<dbReference type="Gene3D" id="1.20.120.350">
    <property type="entry name" value="Voltage-gated potassium channels. Chain C"/>
    <property type="match status" value="1"/>
</dbReference>
<evidence type="ECO:0000313" key="17">
    <source>
        <dbReference type="Proteomes" id="UP001642484"/>
    </source>
</evidence>
<keyword evidence="6" id="KW-0851">Voltage-gated channel</keyword>
<feature type="compositionally biased region" description="Polar residues" evidence="13">
    <location>
        <begin position="457"/>
        <end position="466"/>
    </location>
</feature>
<feature type="domain" description="Ion transport" evidence="15">
    <location>
        <begin position="160"/>
        <end position="262"/>
    </location>
</feature>
<name>A0ABP0PD04_9DINO</name>
<dbReference type="PANTHER" id="PTHR46480:SF1">
    <property type="entry name" value="VOLTAGE-GATED HYDROGEN CHANNEL 1"/>
    <property type="match status" value="1"/>
</dbReference>
<evidence type="ECO:0000256" key="1">
    <source>
        <dbReference type="ARBA" id="ARBA00004651"/>
    </source>
</evidence>
<dbReference type="InterPro" id="IPR027359">
    <property type="entry name" value="Volt_channel_dom_sf"/>
</dbReference>
<keyword evidence="3" id="KW-0813">Transport</keyword>
<evidence type="ECO:0000256" key="14">
    <source>
        <dbReference type="SAM" id="Phobius"/>
    </source>
</evidence>
<feature type="transmembrane region" description="Helical" evidence="14">
    <location>
        <begin position="240"/>
        <end position="258"/>
    </location>
</feature>
<dbReference type="InterPro" id="IPR031846">
    <property type="entry name" value="Hvcn1"/>
</dbReference>
<feature type="compositionally biased region" description="Low complexity" evidence="13">
    <location>
        <begin position="422"/>
        <end position="448"/>
    </location>
</feature>
<sequence>MSCPSKQPRPEPLREHEERVRDLKCRLHDLSAREQLLMIGARAAEVHLPEFPELARAVEYLLPDLHLSSKSCRAALVRVLFGRALHYGLIVLLLIDTLLVMAGLQIKIEVVALQGMAIGHCFSAALESNLSESLQHHHDFSHTNGGLQCVREQSEYEFAESLENLDHVFIVMSMIILCIFLLENVLFIVAFRCNYFRILFFPFDLLVVLLSLGTEILSLASPSLGQLENPLQTLGQKASISSGAVSPLIALLILGRFWRFFRIGHSVYLLQGTEDIEEGEHKDTLIEEYNKECWVLPLDDAPVTKALAKENKLRSSPGFASTTAAKFNDSTSNKDDFHSWSASEVRHAKQKSCKPKVGRTHTLPRGDLLEKRSVTHDVFGLPVRFASEAAKPPRPNLFLGIRSYPPSTSYRAEFKDPKNRRPASAGATSTGSRPSTTSSSRRPATAGAVRTPPFTAGTRQPDASPQNRRRCQSAPACGRTGSSSEAERLRWEAKMQLDEETLKMRRVCYMSPGQ</sequence>
<evidence type="ECO:0000256" key="8">
    <source>
        <dbReference type="ARBA" id="ARBA00023054"/>
    </source>
</evidence>
<dbReference type="Proteomes" id="UP001642484">
    <property type="component" value="Unassembled WGS sequence"/>
</dbReference>
<reference evidence="16 17" key="1">
    <citation type="submission" date="2024-02" db="EMBL/GenBank/DDBJ databases">
        <authorList>
            <person name="Chen Y."/>
            <person name="Shah S."/>
            <person name="Dougan E. K."/>
            <person name="Thang M."/>
            <person name="Chan C."/>
        </authorList>
    </citation>
    <scope>NUCLEOTIDE SEQUENCE [LARGE SCALE GENOMIC DNA]</scope>
</reference>
<proteinExistence type="predicted"/>
<accession>A0ABP0PD04</accession>
<gene>
    <name evidence="16" type="ORF">CCMP2556_LOCUS36133</name>
</gene>